<comment type="caution">
    <text evidence="1">The sequence shown here is derived from an EMBL/GenBank/DDBJ whole genome shotgun (WGS) entry which is preliminary data.</text>
</comment>
<reference evidence="1" key="1">
    <citation type="journal article" date="2015" name="Nature">
        <title>Complex archaea that bridge the gap between prokaryotes and eukaryotes.</title>
        <authorList>
            <person name="Spang A."/>
            <person name="Saw J.H."/>
            <person name="Jorgensen S.L."/>
            <person name="Zaremba-Niedzwiedzka K."/>
            <person name="Martijn J."/>
            <person name="Lind A.E."/>
            <person name="van Eijk R."/>
            <person name="Schleper C."/>
            <person name="Guy L."/>
            <person name="Ettema T.J."/>
        </authorList>
    </citation>
    <scope>NUCLEOTIDE SEQUENCE</scope>
</reference>
<dbReference type="AlphaFoldDB" id="A0A0F9FLH6"/>
<accession>A0A0F9FLH6</accession>
<evidence type="ECO:0000313" key="1">
    <source>
        <dbReference type="EMBL" id="KKL58145.1"/>
    </source>
</evidence>
<proteinExistence type="predicted"/>
<gene>
    <name evidence="1" type="ORF">LCGC14_2228330</name>
</gene>
<organism evidence="1">
    <name type="scientific">marine sediment metagenome</name>
    <dbReference type="NCBI Taxonomy" id="412755"/>
    <lineage>
        <taxon>unclassified sequences</taxon>
        <taxon>metagenomes</taxon>
        <taxon>ecological metagenomes</taxon>
    </lineage>
</organism>
<sequence>MSNFRKPWKIMGSLLHGINDEEYAISKGCCFFHDEDELKRFNDIDDEEELKEFDDTYDEEELEYYF</sequence>
<dbReference type="EMBL" id="LAZR01029927">
    <property type="protein sequence ID" value="KKL58145.1"/>
    <property type="molecule type" value="Genomic_DNA"/>
</dbReference>
<protein>
    <submittedName>
        <fullName evidence="1">Uncharacterized protein</fullName>
    </submittedName>
</protein>
<name>A0A0F9FLH6_9ZZZZ</name>